<dbReference type="SUPFAM" id="SSF51445">
    <property type="entry name" value="(Trans)glycosidases"/>
    <property type="match status" value="1"/>
</dbReference>
<evidence type="ECO:0000256" key="1">
    <source>
        <dbReference type="ARBA" id="ARBA00005641"/>
    </source>
</evidence>
<evidence type="ECO:0000259" key="7">
    <source>
        <dbReference type="Pfam" id="PF00652"/>
    </source>
</evidence>
<gene>
    <name evidence="8" type="ORF">CCAM_LOCUS31757</name>
</gene>
<dbReference type="Pfam" id="PF00150">
    <property type="entry name" value="Cellulase"/>
    <property type="match status" value="1"/>
</dbReference>
<dbReference type="PROSITE" id="PS50231">
    <property type="entry name" value="RICIN_B_LECTIN"/>
    <property type="match status" value="1"/>
</dbReference>
<dbReference type="Pfam" id="PF00652">
    <property type="entry name" value="Ricin_B_lectin"/>
    <property type="match status" value="1"/>
</dbReference>
<organism evidence="8 9">
    <name type="scientific">Cuscuta campestris</name>
    <dbReference type="NCBI Taxonomy" id="132261"/>
    <lineage>
        <taxon>Eukaryota</taxon>
        <taxon>Viridiplantae</taxon>
        <taxon>Streptophyta</taxon>
        <taxon>Embryophyta</taxon>
        <taxon>Tracheophyta</taxon>
        <taxon>Spermatophyta</taxon>
        <taxon>Magnoliopsida</taxon>
        <taxon>eudicotyledons</taxon>
        <taxon>Gunneridae</taxon>
        <taxon>Pentapetalae</taxon>
        <taxon>asterids</taxon>
        <taxon>lamiids</taxon>
        <taxon>Solanales</taxon>
        <taxon>Convolvulaceae</taxon>
        <taxon>Cuscuteae</taxon>
        <taxon>Cuscuta</taxon>
        <taxon>Cuscuta subgen. Grammica</taxon>
        <taxon>Cuscuta sect. Cleistogrammica</taxon>
    </lineage>
</organism>
<keyword evidence="5" id="KW-0732">Signal</keyword>
<dbReference type="EMBL" id="OOIL02003924">
    <property type="protein sequence ID" value="VFQ89981.1"/>
    <property type="molecule type" value="Genomic_DNA"/>
</dbReference>
<dbReference type="Gene3D" id="3.20.20.80">
    <property type="entry name" value="Glycosidases"/>
    <property type="match status" value="1"/>
</dbReference>
<evidence type="ECO:0000256" key="5">
    <source>
        <dbReference type="SAM" id="SignalP"/>
    </source>
</evidence>
<dbReference type="InterPro" id="IPR000772">
    <property type="entry name" value="Ricin_B_lectin"/>
</dbReference>
<feature type="domain" description="Ricin B lectin" evidence="7">
    <location>
        <begin position="417"/>
        <end position="523"/>
    </location>
</feature>
<evidence type="ECO:0000256" key="2">
    <source>
        <dbReference type="ARBA" id="ARBA00022801"/>
    </source>
</evidence>
<protein>
    <submittedName>
        <fullName evidence="8">Uncharacterized protein</fullName>
    </submittedName>
</protein>
<dbReference type="InterPro" id="IPR017853">
    <property type="entry name" value="GH"/>
</dbReference>
<dbReference type="Proteomes" id="UP000595140">
    <property type="component" value="Unassembled WGS sequence"/>
</dbReference>
<keyword evidence="3 4" id="KW-0326">Glycosidase</keyword>
<evidence type="ECO:0000313" key="9">
    <source>
        <dbReference type="Proteomes" id="UP000595140"/>
    </source>
</evidence>
<feature type="signal peptide" evidence="5">
    <location>
        <begin position="1"/>
        <end position="34"/>
    </location>
</feature>
<dbReference type="InterPro" id="IPR035992">
    <property type="entry name" value="Ricin_B-like_lectins"/>
</dbReference>
<dbReference type="GO" id="GO:0000272">
    <property type="term" value="P:polysaccharide catabolic process"/>
    <property type="evidence" value="ECO:0007669"/>
    <property type="project" value="InterPro"/>
</dbReference>
<dbReference type="Gene3D" id="2.80.10.50">
    <property type="match status" value="1"/>
</dbReference>
<dbReference type="InterPro" id="IPR001547">
    <property type="entry name" value="Glyco_hydro_5"/>
</dbReference>
<keyword evidence="9" id="KW-1185">Reference proteome</keyword>
<dbReference type="PANTHER" id="PTHR31263:SF67">
    <property type="entry name" value="GLYCOSIDE HYDROLASE FAMILY 5 DOMAIN-CONTAINING PROTEIN"/>
    <property type="match status" value="1"/>
</dbReference>
<dbReference type="SUPFAM" id="SSF50370">
    <property type="entry name" value="Ricin B-like lectins"/>
    <property type="match status" value="1"/>
</dbReference>
<feature type="chain" id="PRO_5019777860" evidence="5">
    <location>
        <begin position="35"/>
        <end position="586"/>
    </location>
</feature>
<keyword evidence="2 4" id="KW-0378">Hydrolase</keyword>
<evidence type="ECO:0000256" key="4">
    <source>
        <dbReference type="RuleBase" id="RU361153"/>
    </source>
</evidence>
<dbReference type="GO" id="GO:0004553">
    <property type="term" value="F:hydrolase activity, hydrolyzing O-glycosyl compounds"/>
    <property type="evidence" value="ECO:0007669"/>
    <property type="project" value="InterPro"/>
</dbReference>
<dbReference type="PANTHER" id="PTHR31263">
    <property type="entry name" value="CELLULASE FAMILY PROTEIN (AFU_ORTHOLOGUE AFUA_5G14560)"/>
    <property type="match status" value="1"/>
</dbReference>
<comment type="similarity">
    <text evidence="1 4">Belongs to the glycosyl hydrolase 5 (cellulase A) family.</text>
</comment>
<dbReference type="AlphaFoldDB" id="A0A484MLY9"/>
<evidence type="ECO:0000259" key="6">
    <source>
        <dbReference type="Pfam" id="PF00150"/>
    </source>
</evidence>
<name>A0A484MLY9_9ASTE</name>
<dbReference type="OrthoDB" id="442731at2759"/>
<evidence type="ECO:0000313" key="8">
    <source>
        <dbReference type="EMBL" id="VFQ89981.1"/>
    </source>
</evidence>
<accession>A0A484MLY9</accession>
<sequence length="586" mass="64765">MGKSFKSCSLASCCCWLIILPNTLLLPPPPAAVAQPLRTNSRWIVDESSGRRVKLGCVNWSSHLEAAVAEGLSKQPVDAISNSVAEMGFNCVRLTWPLFLFTNESLGSMTVRESLRSLGLVEAIAGLQANNPAIVDLPLTNAFQAVVESLGKYNVMVIVDNHLSKPGWCCSNNDGNGFFGDIYFDPKVWVTGLTNVATLFNATPNVVGMSLRNELRGPRQNVNDWFKYMQQGAEAVHAANPDVLVILSGLNFDKDLSFLKQRPVKLTFSGKLVFEVHRYSFTDGAEWASGNPNRACGRITNDVMGRGGFVLDKGYPLFVSEFGIDQRGENVNDNRYFNCFLGLAAELDVDWAVWTLAGSYYLREGTVGLEEFYGVLSWNWCQPRNSSFLQRISAIQSPFQGPGFEESCPHKLIFHPMTGLCVRRSSSLQTLELGPCSEADAWTYPPSKTITLQDETQSCLEADNESPGTPVKLGTTCNGNNSKWVLISDSKMHLSTKLQDGSSVCLDVDGSDDNNVVLVTNACKCLSNSDGPNCDPASQWFKMINSTRERINTTSTKDHDDVLLHYKPPSLLYFLAKRLFGNFMWW</sequence>
<proteinExistence type="inferred from homology"/>
<evidence type="ECO:0000256" key="3">
    <source>
        <dbReference type="ARBA" id="ARBA00023295"/>
    </source>
</evidence>
<reference evidence="8 9" key="1">
    <citation type="submission" date="2018-04" db="EMBL/GenBank/DDBJ databases">
        <authorList>
            <person name="Vogel A."/>
        </authorList>
    </citation>
    <scope>NUCLEOTIDE SEQUENCE [LARGE SCALE GENOMIC DNA]</scope>
</reference>
<feature type="domain" description="Glycoside hydrolase family 5" evidence="6">
    <location>
        <begin position="76"/>
        <end position="356"/>
    </location>
</feature>